<evidence type="ECO:0000256" key="8">
    <source>
        <dbReference type="RuleBase" id="RU003448"/>
    </source>
</evidence>
<gene>
    <name evidence="12" type="ORF">IPZ78_10235</name>
</gene>
<dbReference type="InterPro" id="IPR045865">
    <property type="entry name" value="ACT-like_dom_sf"/>
</dbReference>
<evidence type="ECO:0000256" key="4">
    <source>
        <dbReference type="ARBA" id="ARBA00022741"/>
    </source>
</evidence>
<keyword evidence="6" id="KW-0067">ATP-binding</keyword>
<keyword evidence="5 8" id="KW-0418">Kinase</keyword>
<name>A0ABS7Z997_9SPHI</name>
<dbReference type="CDD" id="cd04243">
    <property type="entry name" value="AAK_AK-HSDH-like"/>
    <property type="match status" value="1"/>
</dbReference>
<comment type="pathway">
    <text evidence="9">Amino-acid biosynthesis; L-methionine biosynthesis via de novo pathway; L-homoserine from L-aspartate: step 1/3.</text>
</comment>
<evidence type="ECO:0000256" key="2">
    <source>
        <dbReference type="ARBA" id="ARBA00010122"/>
    </source>
</evidence>
<feature type="domain" description="Aspartate/glutamate/uridylate kinase" evidence="10">
    <location>
        <begin position="2"/>
        <end position="276"/>
    </location>
</feature>
<evidence type="ECO:0000256" key="3">
    <source>
        <dbReference type="ARBA" id="ARBA00022679"/>
    </source>
</evidence>
<dbReference type="InterPro" id="IPR054352">
    <property type="entry name" value="ACT_Aspartokinase"/>
</dbReference>
<dbReference type="SUPFAM" id="SSF53633">
    <property type="entry name" value="Carbamate kinase-like"/>
    <property type="match status" value="1"/>
</dbReference>
<comment type="similarity">
    <text evidence="2 8">Belongs to the aspartokinase family.</text>
</comment>
<evidence type="ECO:0000259" key="10">
    <source>
        <dbReference type="Pfam" id="PF00696"/>
    </source>
</evidence>
<evidence type="ECO:0000259" key="11">
    <source>
        <dbReference type="Pfam" id="PF22468"/>
    </source>
</evidence>
<keyword evidence="4" id="KW-0547">Nucleotide-binding</keyword>
<dbReference type="Gene3D" id="3.30.70.260">
    <property type="match status" value="2"/>
</dbReference>
<evidence type="ECO:0000256" key="5">
    <source>
        <dbReference type="ARBA" id="ARBA00022777"/>
    </source>
</evidence>
<dbReference type="GO" id="GO:0004072">
    <property type="term" value="F:aspartate kinase activity"/>
    <property type="evidence" value="ECO:0007669"/>
    <property type="project" value="UniProtKB-EC"/>
</dbReference>
<dbReference type="PANTHER" id="PTHR21499:SF59">
    <property type="entry name" value="ASPARTOKINASE"/>
    <property type="match status" value="1"/>
</dbReference>
<dbReference type="InterPro" id="IPR001048">
    <property type="entry name" value="Asp/Glu/Uridylate_kinase"/>
</dbReference>
<evidence type="ECO:0000256" key="7">
    <source>
        <dbReference type="ARBA" id="ARBA00047872"/>
    </source>
</evidence>
<dbReference type="PROSITE" id="PS00324">
    <property type="entry name" value="ASPARTOKINASE"/>
    <property type="match status" value="1"/>
</dbReference>
<keyword evidence="13" id="KW-1185">Reference proteome</keyword>
<comment type="catalytic activity">
    <reaction evidence="7 8">
        <text>L-aspartate + ATP = 4-phospho-L-aspartate + ADP</text>
        <dbReference type="Rhea" id="RHEA:23776"/>
        <dbReference type="ChEBI" id="CHEBI:29991"/>
        <dbReference type="ChEBI" id="CHEBI:30616"/>
        <dbReference type="ChEBI" id="CHEBI:57535"/>
        <dbReference type="ChEBI" id="CHEBI:456216"/>
        <dbReference type="EC" id="2.7.2.4"/>
    </reaction>
</comment>
<dbReference type="Gene3D" id="3.40.1160.10">
    <property type="entry name" value="Acetylglutamate kinase-like"/>
    <property type="match status" value="1"/>
</dbReference>
<comment type="pathway">
    <text evidence="9">Amino-acid biosynthesis; L-threonine biosynthesis; L-threonine from L-aspartate: step 1/5.</text>
</comment>
<evidence type="ECO:0000313" key="12">
    <source>
        <dbReference type="EMBL" id="MCA5005529.1"/>
    </source>
</evidence>
<accession>A0ABS7Z997</accession>
<dbReference type="SUPFAM" id="SSF55021">
    <property type="entry name" value="ACT-like"/>
    <property type="match status" value="2"/>
</dbReference>
<feature type="domain" description="Aspartokinase ACT" evidence="11">
    <location>
        <begin position="379"/>
        <end position="436"/>
    </location>
</feature>
<dbReference type="PIRSF" id="PIRSF000726">
    <property type="entry name" value="Asp_kin"/>
    <property type="match status" value="1"/>
</dbReference>
<dbReference type="Pfam" id="PF22468">
    <property type="entry name" value="ACT_9"/>
    <property type="match status" value="1"/>
</dbReference>
<reference evidence="12" key="1">
    <citation type="submission" date="2020-10" db="EMBL/GenBank/DDBJ databases">
        <authorList>
            <person name="Lu T."/>
            <person name="Wang Q."/>
            <person name="Han X."/>
        </authorList>
    </citation>
    <scope>NUCLEOTIDE SEQUENCE</scope>
    <source>
        <strain evidence="12">WQ 366</strain>
    </source>
</reference>
<evidence type="ECO:0000313" key="13">
    <source>
        <dbReference type="Proteomes" id="UP001165302"/>
    </source>
</evidence>
<dbReference type="NCBIfam" id="TIGR00657">
    <property type="entry name" value="asp_kinases"/>
    <property type="match status" value="1"/>
</dbReference>
<comment type="caution">
    <text evidence="12">The sequence shown here is derived from an EMBL/GenBank/DDBJ whole genome shotgun (WGS) entry which is preliminary data.</text>
</comment>
<keyword evidence="9" id="KW-0028">Amino-acid biosynthesis</keyword>
<dbReference type="Pfam" id="PF00696">
    <property type="entry name" value="AA_kinase"/>
    <property type="match status" value="1"/>
</dbReference>
<comment type="pathway">
    <text evidence="1 9">Amino-acid biosynthesis; L-lysine biosynthesis via DAP pathway; (S)-tetrahydrodipicolinate from L-aspartate: step 1/4.</text>
</comment>
<keyword evidence="3 8" id="KW-0808">Transferase</keyword>
<dbReference type="Proteomes" id="UP001165302">
    <property type="component" value="Unassembled WGS sequence"/>
</dbReference>
<evidence type="ECO:0000256" key="1">
    <source>
        <dbReference type="ARBA" id="ARBA00004766"/>
    </source>
</evidence>
<dbReference type="PANTHER" id="PTHR21499">
    <property type="entry name" value="ASPARTATE KINASE"/>
    <property type="match status" value="1"/>
</dbReference>
<evidence type="ECO:0000256" key="6">
    <source>
        <dbReference type="ARBA" id="ARBA00022840"/>
    </source>
</evidence>
<dbReference type="InterPro" id="IPR005260">
    <property type="entry name" value="Asp_kin_monofn"/>
</dbReference>
<dbReference type="InterPro" id="IPR001341">
    <property type="entry name" value="Asp_kinase"/>
</dbReference>
<evidence type="ECO:0000256" key="9">
    <source>
        <dbReference type="RuleBase" id="RU004249"/>
    </source>
</evidence>
<dbReference type="EC" id="2.7.2.4" evidence="8"/>
<dbReference type="RefSeq" id="WP_225553351.1">
    <property type="nucleotide sequence ID" value="NZ_JADEYP010000017.1"/>
</dbReference>
<proteinExistence type="inferred from homology"/>
<dbReference type="InterPro" id="IPR018042">
    <property type="entry name" value="Aspartate_kinase_CS"/>
</dbReference>
<dbReference type="EMBL" id="JADEYP010000017">
    <property type="protein sequence ID" value="MCA5005529.1"/>
    <property type="molecule type" value="Genomic_DNA"/>
</dbReference>
<dbReference type="InterPro" id="IPR036393">
    <property type="entry name" value="AceGlu_kinase-like_sf"/>
</dbReference>
<sequence length="438" mass="48336">MKVLKFGGTSVGSAARIKGLLDIVNPNERQIVVLSAVSGTTNALVEIAQAFSDRDKSKALDLIKAHKDKYEGLIKELFTSEKGLKQGQELIDYHFNLIGDFGNHDVFTPTEEKIILAQGELLSTTLWHLRLTEINIPSVLLPALDFMKIDEDNEPIVDYITEKLSPFLEQNSDNKLFITQGFICRNSFGEIDNLRRGGSDYTASLIGAAIKADEVQIWTDIDGMHNNDPRIVSGTKPIANLSFDEAAELAYFGAKILHPQSVFPAQKYNVPVRLLNTMDPTAQGTLISKNGAEKGSIRAIAAKDGITAIHIHSSRMLLAYGFLRKVFEIFERYKTPIDMITTSEVAVSLSIDDTSNLLEIIKEVELFGKVGVDEGQTIICVVGDFGANTHGYAARVLDAVKHLPVRMISYGGSDYNVSILLDSKHKTEALRSLHNRLF</sequence>
<protein>
    <recommendedName>
        <fullName evidence="8">Aspartokinase</fullName>
        <ecNumber evidence="8">2.7.2.4</ecNumber>
    </recommendedName>
</protein>
<organism evidence="12 13">
    <name type="scientific">Sphingobacterium bovistauri</name>
    <dbReference type="NCBI Taxonomy" id="2781959"/>
    <lineage>
        <taxon>Bacteria</taxon>
        <taxon>Pseudomonadati</taxon>
        <taxon>Bacteroidota</taxon>
        <taxon>Sphingobacteriia</taxon>
        <taxon>Sphingobacteriales</taxon>
        <taxon>Sphingobacteriaceae</taxon>
        <taxon>Sphingobacterium</taxon>
    </lineage>
</organism>